<evidence type="ECO:0000256" key="5">
    <source>
        <dbReference type="ARBA" id="ARBA00022679"/>
    </source>
</evidence>
<reference evidence="14" key="1">
    <citation type="journal article" date="2019" name="Int. J. Syst. Evol. Microbiol.">
        <title>The Global Catalogue of Microorganisms (GCM) 10K type strain sequencing project: providing services to taxonomists for standard genome sequencing and annotation.</title>
        <authorList>
            <consortium name="The Broad Institute Genomics Platform"/>
            <consortium name="The Broad Institute Genome Sequencing Center for Infectious Disease"/>
            <person name="Wu L."/>
            <person name="Ma J."/>
        </authorList>
    </citation>
    <scope>NUCLEOTIDE SEQUENCE [LARGE SCALE GENOMIC DNA]</scope>
    <source>
        <strain evidence="14">CECT 7649</strain>
    </source>
</reference>
<evidence type="ECO:0000256" key="10">
    <source>
        <dbReference type="ARBA" id="ARBA00023136"/>
    </source>
</evidence>
<dbReference type="InterPro" id="IPR003660">
    <property type="entry name" value="HAMP_dom"/>
</dbReference>
<dbReference type="SUPFAM" id="SSF47384">
    <property type="entry name" value="Homodimeric domain of signal transducing histidine kinase"/>
    <property type="match status" value="1"/>
</dbReference>
<keyword evidence="13" id="KW-0067">ATP-binding</keyword>
<dbReference type="GO" id="GO:0005524">
    <property type="term" value="F:ATP binding"/>
    <property type="evidence" value="ECO:0007669"/>
    <property type="project" value="UniProtKB-KW"/>
</dbReference>
<dbReference type="CDD" id="cd00082">
    <property type="entry name" value="HisKA"/>
    <property type="match status" value="1"/>
</dbReference>
<evidence type="ECO:0000256" key="1">
    <source>
        <dbReference type="ARBA" id="ARBA00000085"/>
    </source>
</evidence>
<evidence type="ECO:0000313" key="14">
    <source>
        <dbReference type="Proteomes" id="UP001596496"/>
    </source>
</evidence>
<dbReference type="PROSITE" id="PS50885">
    <property type="entry name" value="HAMP"/>
    <property type="match status" value="1"/>
</dbReference>
<dbReference type="PRINTS" id="PR00344">
    <property type="entry name" value="BCTRLSENSOR"/>
</dbReference>
<dbReference type="SMART" id="SM00388">
    <property type="entry name" value="HisKA"/>
    <property type="match status" value="1"/>
</dbReference>
<evidence type="ECO:0000256" key="7">
    <source>
        <dbReference type="ARBA" id="ARBA00022777"/>
    </source>
</evidence>
<dbReference type="SMART" id="SM00304">
    <property type="entry name" value="HAMP"/>
    <property type="match status" value="1"/>
</dbReference>
<dbReference type="EC" id="2.7.13.3" evidence="3"/>
<dbReference type="RefSeq" id="WP_380829357.1">
    <property type="nucleotide sequence ID" value="NZ_JBHTCG010000018.1"/>
</dbReference>
<evidence type="ECO:0000256" key="4">
    <source>
        <dbReference type="ARBA" id="ARBA00022553"/>
    </source>
</evidence>
<dbReference type="SUPFAM" id="SSF158472">
    <property type="entry name" value="HAMP domain-like"/>
    <property type="match status" value="1"/>
</dbReference>
<dbReference type="Pfam" id="PF00512">
    <property type="entry name" value="HisKA"/>
    <property type="match status" value="1"/>
</dbReference>
<organism evidence="13 14">
    <name type="scientific">Sphaerisporangium rhizosphaerae</name>
    <dbReference type="NCBI Taxonomy" id="2269375"/>
    <lineage>
        <taxon>Bacteria</taxon>
        <taxon>Bacillati</taxon>
        <taxon>Actinomycetota</taxon>
        <taxon>Actinomycetes</taxon>
        <taxon>Streptosporangiales</taxon>
        <taxon>Streptosporangiaceae</taxon>
        <taxon>Sphaerisporangium</taxon>
    </lineage>
</organism>
<comment type="catalytic activity">
    <reaction evidence="1">
        <text>ATP + protein L-histidine = ADP + protein N-phospho-L-histidine.</text>
        <dbReference type="EC" id="2.7.13.3"/>
    </reaction>
</comment>
<evidence type="ECO:0000256" key="3">
    <source>
        <dbReference type="ARBA" id="ARBA00012438"/>
    </source>
</evidence>
<dbReference type="InterPro" id="IPR004358">
    <property type="entry name" value="Sig_transdc_His_kin-like_C"/>
</dbReference>
<dbReference type="InterPro" id="IPR050428">
    <property type="entry name" value="TCS_sensor_his_kinase"/>
</dbReference>
<sequence length="431" mass="46383">MAVALSAVFVAIGGASVDAAIRYKVEVDTFEATKRVASQWSAAVRNGAVPRVIPASAAVDLIQVVDAAGRVLHASRAVSGKPPLSTLRPPADDRFQNLTECTGDEGCAMLMAIRVSPAADSPVVYAGVPEPAILATSELDYGLAVAGLPILGLVGWITWVMLGRTLRPVQTICERMSEITGTDLSRRVPLPPGHDEITTLAVTANQTLSRLEIAVKQQRRFASDVSHELRSPITGLRVRLEEALSHPEDVDPQEAMRAALATTDRLEAIVGDLLVLARLRAAEPAPHEPVDLTAMVYEVVEDRVWNVPVRVRDGGAVWVAGSRVQLMRVVENLVTNAQRHARTEAGVSVCATEGEARLVVTDDGDGIAPKDRERVFGRFARLEEGRRRDPAGSGLGLAISREIAEAHHGTLRIEDSPRGARFVLRLPVLER</sequence>
<feature type="domain" description="Histidine kinase" evidence="11">
    <location>
        <begin position="224"/>
        <end position="430"/>
    </location>
</feature>
<dbReference type="Gene3D" id="6.10.340.10">
    <property type="match status" value="1"/>
</dbReference>
<dbReference type="CDD" id="cd06225">
    <property type="entry name" value="HAMP"/>
    <property type="match status" value="1"/>
</dbReference>
<dbReference type="InterPro" id="IPR003594">
    <property type="entry name" value="HATPase_dom"/>
</dbReference>
<keyword evidence="4" id="KW-0597">Phosphoprotein</keyword>
<dbReference type="InterPro" id="IPR005467">
    <property type="entry name" value="His_kinase_dom"/>
</dbReference>
<keyword evidence="13" id="KW-0547">Nucleotide-binding</keyword>
<proteinExistence type="predicted"/>
<keyword evidence="10" id="KW-0472">Membrane</keyword>
<dbReference type="SMART" id="SM00387">
    <property type="entry name" value="HATPase_c"/>
    <property type="match status" value="1"/>
</dbReference>
<evidence type="ECO:0000259" key="12">
    <source>
        <dbReference type="PROSITE" id="PS50885"/>
    </source>
</evidence>
<keyword evidence="14" id="KW-1185">Reference proteome</keyword>
<dbReference type="Gene3D" id="3.30.565.10">
    <property type="entry name" value="Histidine kinase-like ATPase, C-terminal domain"/>
    <property type="match status" value="1"/>
</dbReference>
<protein>
    <recommendedName>
        <fullName evidence="3">histidine kinase</fullName>
        <ecNumber evidence="3">2.7.13.3</ecNumber>
    </recommendedName>
</protein>
<keyword evidence="5" id="KW-0808">Transferase</keyword>
<comment type="caution">
    <text evidence="13">The sequence shown here is derived from an EMBL/GenBank/DDBJ whole genome shotgun (WGS) entry which is preliminary data.</text>
</comment>
<dbReference type="Gene3D" id="1.10.287.130">
    <property type="match status" value="1"/>
</dbReference>
<dbReference type="InterPro" id="IPR036890">
    <property type="entry name" value="HATPase_C_sf"/>
</dbReference>
<dbReference type="Proteomes" id="UP001596496">
    <property type="component" value="Unassembled WGS sequence"/>
</dbReference>
<evidence type="ECO:0000256" key="8">
    <source>
        <dbReference type="ARBA" id="ARBA00022989"/>
    </source>
</evidence>
<dbReference type="Pfam" id="PF02518">
    <property type="entry name" value="HATPase_c"/>
    <property type="match status" value="1"/>
</dbReference>
<dbReference type="InterPro" id="IPR003661">
    <property type="entry name" value="HisK_dim/P_dom"/>
</dbReference>
<dbReference type="PROSITE" id="PS50109">
    <property type="entry name" value="HIS_KIN"/>
    <property type="match status" value="1"/>
</dbReference>
<evidence type="ECO:0000313" key="13">
    <source>
        <dbReference type="EMBL" id="MFC7385423.1"/>
    </source>
</evidence>
<dbReference type="SUPFAM" id="SSF55874">
    <property type="entry name" value="ATPase domain of HSP90 chaperone/DNA topoisomerase II/histidine kinase"/>
    <property type="match status" value="1"/>
</dbReference>
<accession>A0ABW2P716</accession>
<dbReference type="InterPro" id="IPR036097">
    <property type="entry name" value="HisK_dim/P_sf"/>
</dbReference>
<keyword evidence="9" id="KW-0902">Two-component regulatory system</keyword>
<feature type="domain" description="HAMP" evidence="12">
    <location>
        <begin position="163"/>
        <end position="216"/>
    </location>
</feature>
<evidence type="ECO:0000256" key="9">
    <source>
        <dbReference type="ARBA" id="ARBA00023012"/>
    </source>
</evidence>
<evidence type="ECO:0000256" key="6">
    <source>
        <dbReference type="ARBA" id="ARBA00022692"/>
    </source>
</evidence>
<keyword evidence="6" id="KW-0812">Transmembrane</keyword>
<keyword evidence="7" id="KW-0418">Kinase</keyword>
<dbReference type="EMBL" id="JBHTCG010000018">
    <property type="protein sequence ID" value="MFC7385423.1"/>
    <property type="molecule type" value="Genomic_DNA"/>
</dbReference>
<name>A0ABW2P716_9ACTN</name>
<evidence type="ECO:0000259" key="11">
    <source>
        <dbReference type="PROSITE" id="PS50109"/>
    </source>
</evidence>
<dbReference type="Pfam" id="PF00672">
    <property type="entry name" value="HAMP"/>
    <property type="match status" value="1"/>
</dbReference>
<dbReference type="PANTHER" id="PTHR45436:SF5">
    <property type="entry name" value="SENSOR HISTIDINE KINASE TRCS"/>
    <property type="match status" value="1"/>
</dbReference>
<dbReference type="PANTHER" id="PTHR45436">
    <property type="entry name" value="SENSOR HISTIDINE KINASE YKOH"/>
    <property type="match status" value="1"/>
</dbReference>
<evidence type="ECO:0000256" key="2">
    <source>
        <dbReference type="ARBA" id="ARBA00004236"/>
    </source>
</evidence>
<keyword evidence="8" id="KW-1133">Transmembrane helix</keyword>
<gene>
    <name evidence="13" type="ORF">ACFQSB_24665</name>
</gene>
<comment type="subcellular location">
    <subcellularLocation>
        <location evidence="2">Cell membrane</location>
    </subcellularLocation>
</comment>